<evidence type="ECO:0000313" key="13">
    <source>
        <dbReference type="EMBL" id="PWK23578.1"/>
    </source>
</evidence>
<dbReference type="NCBIfam" id="NF011398">
    <property type="entry name" value="PRK14823.1"/>
    <property type="match status" value="1"/>
</dbReference>
<keyword evidence="15" id="KW-1185">Reference proteome</keyword>
<evidence type="ECO:0000256" key="5">
    <source>
        <dbReference type="ARBA" id="ARBA00022801"/>
    </source>
</evidence>
<dbReference type="SUPFAM" id="SSF52972">
    <property type="entry name" value="ITPase-like"/>
    <property type="match status" value="1"/>
</dbReference>
<keyword evidence="6 10" id="KW-0460">Magnesium</keyword>
<comment type="caution">
    <text evidence="10">Lacks conserved residue(s) required for the propagation of feature annotation.</text>
</comment>
<evidence type="ECO:0000313" key="14">
    <source>
        <dbReference type="Proteomes" id="UP000245667"/>
    </source>
</evidence>
<dbReference type="GO" id="GO:0046872">
    <property type="term" value="F:metal ion binding"/>
    <property type="evidence" value="ECO:0007669"/>
    <property type="project" value="UniProtKB-KW"/>
</dbReference>
<dbReference type="HAMAP" id="MF_01405">
    <property type="entry name" value="Non_canon_purine_NTPase"/>
    <property type="match status" value="1"/>
</dbReference>
<feature type="binding site" evidence="10">
    <location>
        <begin position="176"/>
        <end position="177"/>
    </location>
    <ligand>
        <name>substrate</name>
    </ligand>
</feature>
<dbReference type="NCBIfam" id="TIGR00042">
    <property type="entry name" value="RdgB/HAM1 family non-canonical purine NTP pyrophosphatase"/>
    <property type="match status" value="1"/>
</dbReference>
<dbReference type="EMBL" id="QGGQ01000004">
    <property type="protein sequence ID" value="PWK23578.1"/>
    <property type="molecule type" value="Genomic_DNA"/>
</dbReference>
<evidence type="ECO:0000313" key="12">
    <source>
        <dbReference type="EMBL" id="MBD1261180.1"/>
    </source>
</evidence>
<dbReference type="PANTHER" id="PTHR11067:SF9">
    <property type="entry name" value="INOSINE TRIPHOSPHATE PYROPHOSPHATASE"/>
    <property type="match status" value="1"/>
</dbReference>
<evidence type="ECO:0000256" key="3">
    <source>
        <dbReference type="ARBA" id="ARBA00022723"/>
    </source>
</evidence>
<evidence type="ECO:0000256" key="1">
    <source>
        <dbReference type="ARBA" id="ARBA00008023"/>
    </source>
</evidence>
<keyword evidence="3 10" id="KW-0479">Metal-binding</keyword>
<reference evidence="13 14" key="1">
    <citation type="submission" date="2018-05" db="EMBL/GenBank/DDBJ databases">
        <title>Genomic Encyclopedia of Archaeal and Bacterial Type Strains, Phase II (KMG-II): from individual species to whole genera.</title>
        <authorList>
            <person name="Goeker M."/>
        </authorList>
    </citation>
    <scope>NUCLEOTIDE SEQUENCE [LARGE SCALE GENOMIC DNA]</scope>
    <source>
        <strain evidence="13 14">DSM 23514</strain>
    </source>
</reference>
<comment type="caution">
    <text evidence="13">The sequence shown here is derived from an EMBL/GenBank/DDBJ whole genome shotgun (WGS) entry which is preliminary data.</text>
</comment>
<organism evidence="13 14">
    <name type="scientific">Maribacter polysiphoniae</name>
    <dbReference type="NCBI Taxonomy" id="429344"/>
    <lineage>
        <taxon>Bacteria</taxon>
        <taxon>Pseudomonadati</taxon>
        <taxon>Bacteroidota</taxon>
        <taxon>Flavobacteriia</taxon>
        <taxon>Flavobacteriales</taxon>
        <taxon>Flavobacteriaceae</taxon>
        <taxon>Maribacter</taxon>
    </lineage>
</organism>
<evidence type="ECO:0000256" key="6">
    <source>
        <dbReference type="ARBA" id="ARBA00022842"/>
    </source>
</evidence>
<keyword evidence="7 10" id="KW-0546">Nucleotide metabolism</keyword>
<evidence type="ECO:0000313" key="15">
    <source>
        <dbReference type="Proteomes" id="UP000651837"/>
    </source>
</evidence>
<dbReference type="GO" id="GO:0017111">
    <property type="term" value="F:ribonucleoside triphosphate phosphatase activity"/>
    <property type="evidence" value="ECO:0007669"/>
    <property type="project" value="InterPro"/>
</dbReference>
<feature type="binding site" evidence="10">
    <location>
        <begin position="7"/>
        <end position="12"/>
    </location>
    <ligand>
        <name>substrate</name>
    </ligand>
</feature>
<evidence type="ECO:0000256" key="9">
    <source>
        <dbReference type="ARBA" id="ARBA00052017"/>
    </source>
</evidence>
<comment type="subunit">
    <text evidence="2 10">Homodimer.</text>
</comment>
<dbReference type="Gene3D" id="3.90.950.10">
    <property type="match status" value="1"/>
</dbReference>
<evidence type="ECO:0000256" key="7">
    <source>
        <dbReference type="ARBA" id="ARBA00023080"/>
    </source>
</evidence>
<dbReference type="GO" id="GO:0005829">
    <property type="term" value="C:cytosol"/>
    <property type="evidence" value="ECO:0007669"/>
    <property type="project" value="TreeGrafter"/>
</dbReference>
<dbReference type="GO" id="GO:0009146">
    <property type="term" value="P:purine nucleoside triphosphate catabolic process"/>
    <property type="evidence" value="ECO:0007669"/>
    <property type="project" value="UniProtKB-UniRule"/>
</dbReference>
<dbReference type="Proteomes" id="UP000651837">
    <property type="component" value="Unassembled WGS sequence"/>
</dbReference>
<evidence type="ECO:0000256" key="2">
    <source>
        <dbReference type="ARBA" id="ARBA00011738"/>
    </source>
</evidence>
<comment type="function">
    <text evidence="10">Pyrophosphatase that catalyzes the hydrolysis of nucleoside triphosphates to their monophosphate derivatives, with a high preference for the non-canonical purine nucleotides XTP (xanthosine triphosphate), dITP (deoxyinosine triphosphate) and ITP. Seems to function as a house-cleaning enzyme that removes non-canonical purine nucleotides from the nucleotide pool, thus preventing their incorporation into DNA/RNA and avoiding chromosomal lesions.</text>
</comment>
<comment type="catalytic activity">
    <reaction evidence="10">
        <text>ITP + H2O = IMP + diphosphate + H(+)</text>
        <dbReference type="Rhea" id="RHEA:29399"/>
        <dbReference type="ChEBI" id="CHEBI:15377"/>
        <dbReference type="ChEBI" id="CHEBI:15378"/>
        <dbReference type="ChEBI" id="CHEBI:33019"/>
        <dbReference type="ChEBI" id="CHEBI:58053"/>
        <dbReference type="ChEBI" id="CHEBI:61402"/>
        <dbReference type="EC" id="3.6.1.66"/>
    </reaction>
</comment>
<keyword evidence="4 10" id="KW-0547">Nucleotide-binding</keyword>
<dbReference type="InterPro" id="IPR020922">
    <property type="entry name" value="dITP/XTP_pyrophosphatase"/>
</dbReference>
<evidence type="ECO:0000256" key="11">
    <source>
        <dbReference type="RuleBase" id="RU003781"/>
    </source>
</evidence>
<comment type="catalytic activity">
    <reaction evidence="8 10">
        <text>dITP + H2O = dIMP + diphosphate + H(+)</text>
        <dbReference type="Rhea" id="RHEA:28342"/>
        <dbReference type="ChEBI" id="CHEBI:15377"/>
        <dbReference type="ChEBI" id="CHEBI:15378"/>
        <dbReference type="ChEBI" id="CHEBI:33019"/>
        <dbReference type="ChEBI" id="CHEBI:61194"/>
        <dbReference type="ChEBI" id="CHEBI:61382"/>
        <dbReference type="EC" id="3.6.1.66"/>
    </reaction>
</comment>
<feature type="binding site" evidence="10">
    <location>
        <position position="69"/>
    </location>
    <ligand>
        <name>substrate</name>
    </ligand>
</feature>
<dbReference type="Proteomes" id="UP000245667">
    <property type="component" value="Unassembled WGS sequence"/>
</dbReference>
<dbReference type="GO" id="GO:0035870">
    <property type="term" value="F:dITP diphosphatase activity"/>
    <property type="evidence" value="ECO:0007669"/>
    <property type="project" value="UniProtKB-UniRule"/>
</dbReference>
<dbReference type="InterPro" id="IPR029001">
    <property type="entry name" value="ITPase-like_fam"/>
</dbReference>
<dbReference type="FunFam" id="3.90.950.10:FF:000001">
    <property type="entry name" value="dITP/XTP pyrophosphatase"/>
    <property type="match status" value="1"/>
</dbReference>
<keyword evidence="5 10" id="KW-0378">Hydrolase</keyword>
<feature type="binding site" evidence="10">
    <location>
        <position position="68"/>
    </location>
    <ligand>
        <name>Mg(2+)</name>
        <dbReference type="ChEBI" id="CHEBI:18420"/>
    </ligand>
</feature>
<dbReference type="EC" id="3.6.1.66" evidence="10"/>
<feature type="binding site" evidence="10">
    <location>
        <begin position="148"/>
        <end position="151"/>
    </location>
    <ligand>
        <name>substrate</name>
    </ligand>
</feature>
<protein>
    <recommendedName>
        <fullName evidence="10">dITP/XTP pyrophosphatase</fullName>
        <ecNumber evidence="10">3.6.1.66</ecNumber>
    </recommendedName>
    <alternativeName>
        <fullName evidence="10">Non-canonical purine NTP pyrophosphatase</fullName>
    </alternativeName>
    <alternativeName>
        <fullName evidence="10">Non-standard purine NTP pyrophosphatase</fullName>
    </alternativeName>
    <alternativeName>
        <fullName evidence="10">Nucleoside-triphosphate diphosphatase</fullName>
    </alternativeName>
    <alternativeName>
        <fullName evidence="10">Nucleoside-triphosphate pyrophosphatase</fullName>
        <shortName evidence="10">NTPase</shortName>
    </alternativeName>
</protein>
<gene>
    <name evidence="12" type="ORF">HZY62_11310</name>
    <name evidence="13" type="ORF">LX92_02144</name>
</gene>
<dbReference type="PANTHER" id="PTHR11067">
    <property type="entry name" value="INOSINE TRIPHOSPHATE PYROPHOSPHATASE/HAM1 PROTEIN"/>
    <property type="match status" value="1"/>
</dbReference>
<comment type="catalytic activity">
    <reaction evidence="9 10">
        <text>XTP + H2O = XMP + diphosphate + H(+)</text>
        <dbReference type="Rhea" id="RHEA:28610"/>
        <dbReference type="ChEBI" id="CHEBI:15377"/>
        <dbReference type="ChEBI" id="CHEBI:15378"/>
        <dbReference type="ChEBI" id="CHEBI:33019"/>
        <dbReference type="ChEBI" id="CHEBI:57464"/>
        <dbReference type="ChEBI" id="CHEBI:61314"/>
        <dbReference type="EC" id="3.6.1.66"/>
    </reaction>
</comment>
<evidence type="ECO:0000256" key="4">
    <source>
        <dbReference type="ARBA" id="ARBA00022741"/>
    </source>
</evidence>
<dbReference type="CDD" id="cd00515">
    <property type="entry name" value="HAM1"/>
    <property type="match status" value="1"/>
</dbReference>
<feature type="active site" description="Proton acceptor" evidence="10">
    <location>
        <position position="68"/>
    </location>
</feature>
<dbReference type="GO" id="GO:0000166">
    <property type="term" value="F:nucleotide binding"/>
    <property type="evidence" value="ECO:0007669"/>
    <property type="project" value="UniProtKB-KW"/>
</dbReference>
<dbReference type="AlphaFoldDB" id="A0A316E1M7"/>
<dbReference type="GO" id="GO:0009117">
    <property type="term" value="P:nucleotide metabolic process"/>
    <property type="evidence" value="ECO:0007669"/>
    <property type="project" value="UniProtKB-KW"/>
</dbReference>
<feature type="binding site" evidence="10">
    <location>
        <position position="171"/>
    </location>
    <ligand>
        <name>substrate</name>
    </ligand>
</feature>
<accession>A0A316E1M7</accession>
<evidence type="ECO:0000256" key="8">
    <source>
        <dbReference type="ARBA" id="ARBA00051875"/>
    </source>
</evidence>
<dbReference type="EMBL" id="JACWLN010000004">
    <property type="protein sequence ID" value="MBD1261180.1"/>
    <property type="molecule type" value="Genomic_DNA"/>
</dbReference>
<dbReference type="RefSeq" id="WP_109650330.1">
    <property type="nucleotide sequence ID" value="NZ_JACWLN010000004.1"/>
</dbReference>
<dbReference type="GO" id="GO:0036220">
    <property type="term" value="F:ITP diphosphatase activity"/>
    <property type="evidence" value="ECO:0007669"/>
    <property type="project" value="UniProtKB-UniRule"/>
</dbReference>
<dbReference type="Pfam" id="PF01725">
    <property type="entry name" value="Ham1p_like"/>
    <property type="match status" value="1"/>
</dbReference>
<evidence type="ECO:0000256" key="10">
    <source>
        <dbReference type="HAMAP-Rule" id="MF_01405"/>
    </source>
</evidence>
<reference evidence="12 15" key="2">
    <citation type="submission" date="2020-07" db="EMBL/GenBank/DDBJ databases">
        <title>The draft genome sequence of Maribacter polysiphoniae KCTC 22021.</title>
        <authorList>
            <person name="Mu L."/>
        </authorList>
    </citation>
    <scope>NUCLEOTIDE SEQUENCE [LARGE SCALE GENOMIC DNA]</scope>
    <source>
        <strain evidence="12 15">KCTC 22021</strain>
    </source>
</reference>
<dbReference type="GO" id="GO:0036222">
    <property type="term" value="F:XTP diphosphatase activity"/>
    <property type="evidence" value="ECO:0007669"/>
    <property type="project" value="UniProtKB-UniRule"/>
</dbReference>
<dbReference type="OrthoDB" id="9807456at2"/>
<comment type="cofactor">
    <cofactor evidence="10">
        <name>Mg(2+)</name>
        <dbReference type="ChEBI" id="CHEBI:18420"/>
    </cofactor>
    <text evidence="10">Binds 1 Mg(2+) ion per subunit.</text>
</comment>
<name>A0A316E1M7_9FLAO</name>
<dbReference type="InterPro" id="IPR002637">
    <property type="entry name" value="RdgB/HAM1"/>
</dbReference>
<proteinExistence type="inferred from homology"/>
<comment type="similarity">
    <text evidence="1 10 11">Belongs to the HAM1 NTPase family.</text>
</comment>
<sequence>MKLVFATHNQNKVKEVQALLPKNISLLSLTDIGCNEEIPETGKTLKENAIIKADFVTKHFGLPCFADDTGLLVDALNGAPGVYSARYAGEQGNSDNNMDKLLSELKSTTHRSARFETVIALNLENSQHIFTGTVEGEIIDEKKGDKGFGYDPIFRPKTYSQTFAELPMAVKNKISHRGKAIQELLIFLKNLANDTE</sequence>